<evidence type="ECO:0000313" key="2">
    <source>
        <dbReference type="EMBL" id="PZX62251.1"/>
    </source>
</evidence>
<organism evidence="2 3">
    <name type="scientific">Hydrotalea sandarakina</name>
    <dbReference type="NCBI Taxonomy" id="1004304"/>
    <lineage>
        <taxon>Bacteria</taxon>
        <taxon>Pseudomonadati</taxon>
        <taxon>Bacteroidota</taxon>
        <taxon>Chitinophagia</taxon>
        <taxon>Chitinophagales</taxon>
        <taxon>Chitinophagaceae</taxon>
        <taxon>Hydrotalea</taxon>
    </lineage>
</organism>
<keyword evidence="2" id="KW-0808">Transferase</keyword>
<dbReference type="Gene3D" id="3.40.50.2000">
    <property type="entry name" value="Glycogen Phosphorylase B"/>
    <property type="match status" value="1"/>
</dbReference>
<name>A0A2W7RPI9_9BACT</name>
<feature type="domain" description="Glycosyl transferase family 1" evidence="1">
    <location>
        <begin position="209"/>
        <end position="348"/>
    </location>
</feature>
<evidence type="ECO:0000259" key="1">
    <source>
        <dbReference type="Pfam" id="PF00534"/>
    </source>
</evidence>
<protein>
    <submittedName>
        <fullName evidence="2">Glycosyltransferase involved in cell wall biosynthesis</fullName>
    </submittedName>
</protein>
<keyword evidence="3" id="KW-1185">Reference proteome</keyword>
<dbReference type="RefSeq" id="WP_111295323.1">
    <property type="nucleotide sequence ID" value="NZ_QKZV01000005.1"/>
</dbReference>
<comment type="caution">
    <text evidence="2">The sequence shown here is derived from an EMBL/GenBank/DDBJ whole genome shotgun (WGS) entry which is preliminary data.</text>
</comment>
<sequence>MEAAIKTILILNPYFYPGYKAGGPVQSLLHLVEHLGQRYRFAVFTSAHDLGETAVYPSVQTNQWQTLTLNGKQVMVWYASGRITPKAMLQCIQSLQPNEVYINGMYGMPWFIWPLQWWKKKKIAVERMIICPRGMLQPGALAVKPWRKKIYFKGLGLLALCKGVVWHATTPDEADDIRRFAGQNARVVVAANIPKWPLQQWLPSHKLPGRLQLIYLSLITEKKNLLLLLQALRLCRQAVQLHIYGPVVDSRYWQECEKQMQQMPAHIQVAYKGSVQPHAVQSTIAQYDALVLLTKGENFGHAIYESLSAARPVLISTFTPWQNLREQQAGWDIPIDAVQPIAQAIDELALMETSEWTAFCAGAHTLALQTVEQNNWEHDYGLLFD</sequence>
<dbReference type="Pfam" id="PF00534">
    <property type="entry name" value="Glycos_transf_1"/>
    <property type="match status" value="1"/>
</dbReference>
<accession>A0A2W7RPI9</accession>
<proteinExistence type="predicted"/>
<dbReference type="Proteomes" id="UP000249720">
    <property type="component" value="Unassembled WGS sequence"/>
</dbReference>
<dbReference type="EMBL" id="QKZV01000005">
    <property type="protein sequence ID" value="PZX62251.1"/>
    <property type="molecule type" value="Genomic_DNA"/>
</dbReference>
<dbReference type="InterPro" id="IPR001296">
    <property type="entry name" value="Glyco_trans_1"/>
</dbReference>
<dbReference type="GO" id="GO:0016757">
    <property type="term" value="F:glycosyltransferase activity"/>
    <property type="evidence" value="ECO:0007669"/>
    <property type="project" value="InterPro"/>
</dbReference>
<dbReference type="AlphaFoldDB" id="A0A2W7RPI9"/>
<reference evidence="2 3" key="1">
    <citation type="submission" date="2018-06" db="EMBL/GenBank/DDBJ databases">
        <title>Genomic Encyclopedia of Archaeal and Bacterial Type Strains, Phase II (KMG-II): from individual species to whole genera.</title>
        <authorList>
            <person name="Goeker M."/>
        </authorList>
    </citation>
    <scope>NUCLEOTIDE SEQUENCE [LARGE SCALE GENOMIC DNA]</scope>
    <source>
        <strain evidence="2 3">DSM 23241</strain>
    </source>
</reference>
<dbReference type="SUPFAM" id="SSF53756">
    <property type="entry name" value="UDP-Glycosyltransferase/glycogen phosphorylase"/>
    <property type="match status" value="1"/>
</dbReference>
<gene>
    <name evidence="2" type="ORF">LX80_01733</name>
</gene>
<evidence type="ECO:0000313" key="3">
    <source>
        <dbReference type="Proteomes" id="UP000249720"/>
    </source>
</evidence>